<comment type="caution">
    <text evidence="2">The sequence shown here is derived from an EMBL/GenBank/DDBJ whole genome shotgun (WGS) entry which is preliminary data.</text>
</comment>
<name>A0ABS5LEB2_9BACI</name>
<dbReference type="EMBL" id="JAGVRK010000001">
    <property type="protein sequence ID" value="MBS2969091.1"/>
    <property type="molecule type" value="Genomic_DNA"/>
</dbReference>
<keyword evidence="1" id="KW-1133">Transmembrane helix</keyword>
<evidence type="ECO:0000313" key="3">
    <source>
        <dbReference type="Proteomes" id="UP000682403"/>
    </source>
</evidence>
<organism evidence="2 3">
    <name type="scientific">Metabacillus flavus</name>
    <dbReference type="NCBI Taxonomy" id="2823519"/>
    <lineage>
        <taxon>Bacteria</taxon>
        <taxon>Bacillati</taxon>
        <taxon>Bacillota</taxon>
        <taxon>Bacilli</taxon>
        <taxon>Bacillales</taxon>
        <taxon>Bacillaceae</taxon>
        <taxon>Metabacillus</taxon>
    </lineage>
</organism>
<proteinExistence type="predicted"/>
<feature type="transmembrane region" description="Helical" evidence="1">
    <location>
        <begin position="304"/>
        <end position="322"/>
    </location>
</feature>
<evidence type="ECO:0000313" key="2">
    <source>
        <dbReference type="EMBL" id="MBS2969091.1"/>
    </source>
</evidence>
<keyword evidence="1" id="KW-0472">Membrane</keyword>
<keyword evidence="1" id="KW-0812">Transmembrane</keyword>
<sequence length="477" mass="55537">MSDNQKELLLDEASSQFIFPFSLKYTKLMKIQQQLEDTGYRFFKLDAKETENAYYGPGQSVSHDNMDQYFLPFIENLLFVHEPAKESLSRFSKSVQSPIRLLFGEDQRSYGAEILSADIFICPFEIGIISIRTRFTQSPLKLSEVMDFQNQFRVLDPKLVEKKNLRVITENSSFDSIQDYIFKEIAPGIVPFIETGANKSSYFGSLPYFVDERMYVVSTLVTREDHVTNEHLFRSGQVNGYDSQGNPFISARNPEYIDNYAKNHTYSRWAPQTNYVISDHAFTCLSQRGEHVPIIKSEMFGQHYYNLLLHFFYKMVLLKLSYQYSLLYRRNKTNEIEQLIQTITEFSGKYHFKEISSRTEGQELAFLMNKVFHISTLYDEVKKTLDSLFRNQEKISAKRNNYLLFILTTYTVISGIYGMNLVIEDWKGKIDWRIMTQYSVFEYIAFGVAISGILMGIGLGAGAIFSLGRNFFNRKKR</sequence>
<feature type="transmembrane region" description="Helical" evidence="1">
    <location>
        <begin position="402"/>
        <end position="423"/>
    </location>
</feature>
<feature type="transmembrane region" description="Helical" evidence="1">
    <location>
        <begin position="443"/>
        <end position="467"/>
    </location>
</feature>
<dbReference type="RefSeq" id="WP_211558258.1">
    <property type="nucleotide sequence ID" value="NZ_JAGVRK010000001.1"/>
</dbReference>
<evidence type="ECO:0000256" key="1">
    <source>
        <dbReference type="SAM" id="Phobius"/>
    </source>
</evidence>
<gene>
    <name evidence="2" type="ORF">J9317_09990</name>
</gene>
<reference evidence="2 3" key="1">
    <citation type="submission" date="2021-04" db="EMBL/GenBank/DDBJ databases">
        <title>Metabacillus sp. strain KIGAM252 whole genome sequence.</title>
        <authorList>
            <person name="Seo M.-J."/>
            <person name="Cho E.-S."/>
            <person name="Hwang C.Y."/>
            <person name="Yoon D.J."/>
        </authorList>
    </citation>
    <scope>NUCLEOTIDE SEQUENCE [LARGE SCALE GENOMIC DNA]</scope>
    <source>
        <strain evidence="2 3">KIGAM252</strain>
    </source>
</reference>
<accession>A0ABS5LEB2</accession>
<keyword evidence="3" id="KW-1185">Reference proteome</keyword>
<evidence type="ECO:0008006" key="4">
    <source>
        <dbReference type="Google" id="ProtNLM"/>
    </source>
</evidence>
<protein>
    <recommendedName>
        <fullName evidence="4">Group-specific protein</fullName>
    </recommendedName>
</protein>
<dbReference type="Proteomes" id="UP000682403">
    <property type="component" value="Unassembled WGS sequence"/>
</dbReference>